<dbReference type="EMBL" id="QPJY01000003">
    <property type="protein sequence ID" value="RCX31361.1"/>
    <property type="molecule type" value="Genomic_DNA"/>
</dbReference>
<gene>
    <name evidence="3" type="ORF">DFQ59_103329</name>
</gene>
<feature type="chain" id="PRO_5016950859" evidence="2">
    <location>
        <begin position="26"/>
        <end position="232"/>
    </location>
</feature>
<keyword evidence="2" id="KW-0732">Signal</keyword>
<evidence type="ECO:0000313" key="3">
    <source>
        <dbReference type="EMBL" id="RCX31361.1"/>
    </source>
</evidence>
<organism evidence="3 4">
    <name type="scientific">Thioalbus denitrificans</name>
    <dbReference type="NCBI Taxonomy" id="547122"/>
    <lineage>
        <taxon>Bacteria</taxon>
        <taxon>Pseudomonadati</taxon>
        <taxon>Pseudomonadota</taxon>
        <taxon>Gammaproteobacteria</taxon>
        <taxon>Chromatiales</taxon>
        <taxon>Ectothiorhodospiraceae</taxon>
        <taxon>Thioalbus</taxon>
    </lineage>
</organism>
<dbReference type="Proteomes" id="UP000252707">
    <property type="component" value="Unassembled WGS sequence"/>
</dbReference>
<dbReference type="AlphaFoldDB" id="A0A369CCT5"/>
<reference evidence="3 4" key="1">
    <citation type="submission" date="2018-07" db="EMBL/GenBank/DDBJ databases">
        <title>Genomic Encyclopedia of Type Strains, Phase IV (KMG-IV): sequencing the most valuable type-strain genomes for metagenomic binning, comparative biology and taxonomic classification.</title>
        <authorList>
            <person name="Goeker M."/>
        </authorList>
    </citation>
    <scope>NUCLEOTIDE SEQUENCE [LARGE SCALE GENOMIC DNA]</scope>
    <source>
        <strain evidence="3 4">DSM 26407</strain>
    </source>
</reference>
<comment type="caution">
    <text evidence="3">The sequence shown here is derived from an EMBL/GenBank/DDBJ whole genome shotgun (WGS) entry which is preliminary data.</text>
</comment>
<evidence type="ECO:0000313" key="4">
    <source>
        <dbReference type="Proteomes" id="UP000252707"/>
    </source>
</evidence>
<feature type="signal peptide" evidence="2">
    <location>
        <begin position="1"/>
        <end position="25"/>
    </location>
</feature>
<accession>A0A369CCT5</accession>
<keyword evidence="4" id="KW-1185">Reference proteome</keyword>
<dbReference type="RefSeq" id="WP_114279527.1">
    <property type="nucleotide sequence ID" value="NZ_QPJY01000003.1"/>
</dbReference>
<evidence type="ECO:0000256" key="1">
    <source>
        <dbReference type="SAM" id="Coils"/>
    </source>
</evidence>
<sequence length="232" mass="26393">MLQRNLPPLVLFLALALAAATGVQAAGQQRFYRYQDDQGVTVLNNTIPPEYVSRGYEVVDAHGRVVETVPPAKSAEEIAAETAARERREAEQREAERQAREQAQKDQRLLITYVSESDLIAMRDSKLAVLESQIHLAEEKIGRLREQLQQQQAAAANHERAGRTVPGNLLADIASTRQQITDNRNFMEERRRQRTELETQFAADLERYRELRALPEARQRALKRGEAPTLKR</sequence>
<proteinExistence type="predicted"/>
<name>A0A369CCT5_9GAMM</name>
<feature type="coiled-coil region" evidence="1">
    <location>
        <begin position="73"/>
        <end position="161"/>
    </location>
</feature>
<dbReference type="OrthoDB" id="7064973at2"/>
<evidence type="ECO:0000256" key="2">
    <source>
        <dbReference type="SAM" id="SignalP"/>
    </source>
</evidence>
<keyword evidence="1" id="KW-0175">Coiled coil</keyword>
<protein>
    <submittedName>
        <fullName evidence="3">Uncharacterized protein DUF4124</fullName>
    </submittedName>
</protein>